<dbReference type="InterPro" id="IPR017871">
    <property type="entry name" value="ABC_transporter-like_CS"/>
</dbReference>
<dbReference type="GO" id="GO:0005886">
    <property type="term" value="C:plasma membrane"/>
    <property type="evidence" value="ECO:0007669"/>
    <property type="project" value="UniProtKB-SubCell"/>
</dbReference>
<dbReference type="PANTHER" id="PTHR43790">
    <property type="entry name" value="CARBOHYDRATE TRANSPORT ATP-BINDING PROTEIN MG119-RELATED"/>
    <property type="match status" value="1"/>
</dbReference>
<dbReference type="InterPro" id="IPR013455">
    <property type="entry name" value="ABC_transptr_XylG"/>
</dbReference>
<evidence type="ECO:0000256" key="10">
    <source>
        <dbReference type="ARBA" id="ARBA00022967"/>
    </source>
</evidence>
<gene>
    <name evidence="13" type="ORF">HD842_001218</name>
</gene>
<evidence type="ECO:0000256" key="4">
    <source>
        <dbReference type="ARBA" id="ARBA00022475"/>
    </source>
</evidence>
<keyword evidence="9 13" id="KW-0067">ATP-binding</keyword>
<evidence type="ECO:0000256" key="6">
    <source>
        <dbReference type="ARBA" id="ARBA00022597"/>
    </source>
</evidence>
<keyword evidence="11" id="KW-0472">Membrane</keyword>
<evidence type="ECO:0000256" key="2">
    <source>
        <dbReference type="ARBA" id="ARBA00004533"/>
    </source>
</evidence>
<name>A0A7X0CCW9_9BURK</name>
<evidence type="ECO:0000256" key="8">
    <source>
        <dbReference type="ARBA" id="ARBA00022741"/>
    </source>
</evidence>
<dbReference type="InterPro" id="IPR003439">
    <property type="entry name" value="ABC_transporter-like_ATP-bd"/>
</dbReference>
<dbReference type="InterPro" id="IPR003593">
    <property type="entry name" value="AAA+_ATPase"/>
</dbReference>
<dbReference type="PROSITE" id="PS50893">
    <property type="entry name" value="ABC_TRANSPORTER_2"/>
    <property type="match status" value="2"/>
</dbReference>
<dbReference type="Pfam" id="PF00005">
    <property type="entry name" value="ABC_tran"/>
    <property type="match status" value="2"/>
</dbReference>
<dbReference type="Proteomes" id="UP000540787">
    <property type="component" value="Unassembled WGS sequence"/>
</dbReference>
<dbReference type="SUPFAM" id="SSF52540">
    <property type="entry name" value="P-loop containing nucleoside triphosphate hydrolases"/>
    <property type="match status" value="2"/>
</dbReference>
<keyword evidence="8" id="KW-0547">Nucleotide-binding</keyword>
<evidence type="ECO:0000313" key="14">
    <source>
        <dbReference type="Proteomes" id="UP000540787"/>
    </source>
</evidence>
<evidence type="ECO:0000256" key="3">
    <source>
        <dbReference type="ARBA" id="ARBA00022448"/>
    </source>
</evidence>
<comment type="subcellular location">
    <subcellularLocation>
        <location evidence="2">Cell inner membrane</location>
    </subcellularLocation>
    <subcellularLocation>
        <location evidence="1">Cell membrane</location>
        <topology evidence="1">Peripheral membrane protein</topology>
    </subcellularLocation>
</comment>
<dbReference type="InterPro" id="IPR050107">
    <property type="entry name" value="ABC_carbohydrate_import_ATPase"/>
</dbReference>
<dbReference type="InterPro" id="IPR027417">
    <property type="entry name" value="P-loop_NTPase"/>
</dbReference>
<proteinExistence type="predicted"/>
<keyword evidence="7" id="KW-0677">Repeat</keyword>
<dbReference type="RefSeq" id="WP_183552291.1">
    <property type="nucleotide sequence ID" value="NZ_JACHBX010000001.1"/>
</dbReference>
<keyword evidence="6" id="KW-0762">Sugar transport</keyword>
<dbReference type="CDD" id="cd03215">
    <property type="entry name" value="ABC_Carb_Monos_II"/>
    <property type="match status" value="1"/>
</dbReference>
<accession>A0A7X0CCW9</accession>
<dbReference type="FunFam" id="3.40.50.300:FF:000126">
    <property type="entry name" value="Galactose/methyl galactoside import ATP-binding protein MglA"/>
    <property type="match status" value="1"/>
</dbReference>
<dbReference type="GO" id="GO:0016887">
    <property type="term" value="F:ATP hydrolysis activity"/>
    <property type="evidence" value="ECO:0007669"/>
    <property type="project" value="InterPro"/>
</dbReference>
<evidence type="ECO:0000256" key="5">
    <source>
        <dbReference type="ARBA" id="ARBA00022519"/>
    </source>
</evidence>
<evidence type="ECO:0000256" key="9">
    <source>
        <dbReference type="ARBA" id="ARBA00022840"/>
    </source>
</evidence>
<reference evidence="13 14" key="1">
    <citation type="submission" date="2020-08" db="EMBL/GenBank/DDBJ databases">
        <title>The Agave Microbiome: Exploring the role of microbial communities in plant adaptations to desert environments.</title>
        <authorList>
            <person name="Partida-Martinez L.P."/>
        </authorList>
    </citation>
    <scope>NUCLEOTIDE SEQUENCE [LARGE SCALE GENOMIC DNA]</scope>
    <source>
        <strain evidence="13 14">AT3.2</strain>
    </source>
</reference>
<evidence type="ECO:0000313" key="13">
    <source>
        <dbReference type="EMBL" id="MBB6133107.1"/>
    </source>
</evidence>
<evidence type="ECO:0000256" key="7">
    <source>
        <dbReference type="ARBA" id="ARBA00022737"/>
    </source>
</evidence>
<feature type="domain" description="ABC transporter" evidence="12">
    <location>
        <begin position="6"/>
        <end position="245"/>
    </location>
</feature>
<dbReference type="GO" id="GO:0005524">
    <property type="term" value="F:ATP binding"/>
    <property type="evidence" value="ECO:0007669"/>
    <property type="project" value="UniProtKB-KW"/>
</dbReference>
<organism evidence="13 14">
    <name type="scientific">Massilia aurea</name>
    <dbReference type="NCBI Taxonomy" id="373040"/>
    <lineage>
        <taxon>Bacteria</taxon>
        <taxon>Pseudomonadati</taxon>
        <taxon>Pseudomonadota</taxon>
        <taxon>Betaproteobacteria</taxon>
        <taxon>Burkholderiales</taxon>
        <taxon>Oxalobacteraceae</taxon>
        <taxon>Telluria group</taxon>
        <taxon>Massilia</taxon>
    </lineage>
</organism>
<dbReference type="SMART" id="SM00382">
    <property type="entry name" value="AAA"/>
    <property type="match status" value="2"/>
</dbReference>
<dbReference type="Gene3D" id="3.40.50.300">
    <property type="entry name" value="P-loop containing nucleotide triphosphate hydrolases"/>
    <property type="match status" value="2"/>
</dbReference>
<keyword evidence="5" id="KW-0997">Cell inner membrane</keyword>
<sequence>MAGYLLEMKGIAKRFNGVPALDGIDLAIRPGECIGLCGENGAGKSTLMKVLSAVYPHGTWEGEIVLDGQPLRARSVRETEDAGIIIIHQELMLVPELSVAENIFLGNEITLPGGRMDYPAMNQKAAEILRGLKLPDVNVVLPVKHYGGGHQQLIEIGKALNKNARLLILDEPSASLTASEIAVLLDIIRDLKSRGVACVYISHKLEEVAAICDTVVVIRDGKHIATTPMEAMSVERIINQMCGREMSQMYPSLPHPVGEVVMEARHITCYDPEQPGRKKVDDVSFQVRRGEILGIAGIVGAGRTELVTAIFGAYPGKHEGEVWLEGRKVDTSEPLKAIRAGFALVPEDRKHHGIVRDLSVGENITLSVLPRFSHASRIDDHEEAGAVSEQISRLALKTATPALAITSLSGGNQQKAVLAKMLLTGPKVLILDEPTRGVDVGAKFEIYKLMLELAAQGIAIIMVSSELAEVLGVSDRVLVMKEGRLNGDFVNQNLNQETVLAAALGQAAAAPSIPHHA</sequence>
<keyword evidence="3" id="KW-0813">Transport</keyword>
<keyword evidence="10" id="KW-1278">Translocase</keyword>
<feature type="domain" description="ABC transporter" evidence="12">
    <location>
        <begin position="262"/>
        <end position="507"/>
    </location>
</feature>
<evidence type="ECO:0000259" key="12">
    <source>
        <dbReference type="PROSITE" id="PS50893"/>
    </source>
</evidence>
<evidence type="ECO:0000256" key="1">
    <source>
        <dbReference type="ARBA" id="ARBA00004202"/>
    </source>
</evidence>
<dbReference type="NCBIfam" id="TIGR02633">
    <property type="entry name" value="xylG"/>
    <property type="match status" value="1"/>
</dbReference>
<evidence type="ECO:0000256" key="11">
    <source>
        <dbReference type="ARBA" id="ARBA00023136"/>
    </source>
</evidence>
<dbReference type="PANTHER" id="PTHR43790:SF1">
    <property type="entry name" value="XYLOSE IMPORT ATP-BINDING PROTEIN XYLG"/>
    <property type="match status" value="1"/>
</dbReference>
<keyword evidence="4" id="KW-1003">Cell membrane</keyword>
<dbReference type="PROSITE" id="PS00211">
    <property type="entry name" value="ABC_TRANSPORTER_1"/>
    <property type="match status" value="1"/>
</dbReference>
<dbReference type="GO" id="GO:0015614">
    <property type="term" value="F:ABC-type D-xylose transporter activity"/>
    <property type="evidence" value="ECO:0007669"/>
    <property type="project" value="InterPro"/>
</dbReference>
<dbReference type="EMBL" id="JACHBX010000001">
    <property type="protein sequence ID" value="MBB6133107.1"/>
    <property type="molecule type" value="Genomic_DNA"/>
</dbReference>
<keyword evidence="14" id="KW-1185">Reference proteome</keyword>
<comment type="caution">
    <text evidence="13">The sequence shown here is derived from an EMBL/GenBank/DDBJ whole genome shotgun (WGS) entry which is preliminary data.</text>
</comment>
<dbReference type="FunFam" id="3.40.50.300:FF:000127">
    <property type="entry name" value="Ribose import ATP-binding protein RbsA"/>
    <property type="match status" value="1"/>
</dbReference>
<dbReference type="CDD" id="cd03216">
    <property type="entry name" value="ABC_Carb_Monos_I"/>
    <property type="match status" value="1"/>
</dbReference>
<dbReference type="NCBIfam" id="NF010069">
    <property type="entry name" value="PRK13549.1"/>
    <property type="match status" value="1"/>
</dbReference>
<dbReference type="AlphaFoldDB" id="A0A7X0CCW9"/>
<protein>
    <submittedName>
        <fullName evidence="13">D-xylose transport system ATP-binding protein</fullName>
    </submittedName>
</protein>